<keyword evidence="1" id="KW-0812">Transmembrane</keyword>
<reference evidence="2 3" key="1">
    <citation type="submission" date="2018-07" db="EMBL/GenBank/DDBJ databases">
        <title>Genome sequencing of rice bacterial endophytes.</title>
        <authorList>
            <person name="Venturi V."/>
        </authorList>
    </citation>
    <scope>NUCLEOTIDE SEQUENCE [LARGE SCALE GENOMIC DNA]</scope>
    <source>
        <strain evidence="2 3">E2333</strain>
    </source>
</reference>
<name>A0A370SNZ9_PSEJE</name>
<comment type="caution">
    <text evidence="2">The sequence shown here is derived from an EMBL/GenBank/DDBJ whole genome shotgun (WGS) entry which is preliminary data.</text>
</comment>
<dbReference type="EMBL" id="QRAV01000005">
    <property type="protein sequence ID" value="RDL21476.1"/>
    <property type="molecule type" value="Genomic_DNA"/>
</dbReference>
<organism evidence="2 3">
    <name type="scientific">Pseudomonas jessenii</name>
    <dbReference type="NCBI Taxonomy" id="77298"/>
    <lineage>
        <taxon>Bacteria</taxon>
        <taxon>Pseudomonadati</taxon>
        <taxon>Pseudomonadota</taxon>
        <taxon>Gammaproteobacteria</taxon>
        <taxon>Pseudomonadales</taxon>
        <taxon>Pseudomonadaceae</taxon>
        <taxon>Pseudomonas</taxon>
    </lineage>
</organism>
<dbReference type="Proteomes" id="UP000255365">
    <property type="component" value="Unassembled WGS sequence"/>
</dbReference>
<evidence type="ECO:0000313" key="3">
    <source>
        <dbReference type="Proteomes" id="UP000255365"/>
    </source>
</evidence>
<dbReference type="AlphaFoldDB" id="A0A370SNZ9"/>
<proteinExistence type="predicted"/>
<dbReference type="RefSeq" id="WP_234451685.1">
    <property type="nucleotide sequence ID" value="NZ_QRAV01000005.1"/>
</dbReference>
<sequence>MYGEWKSLNVQYLSSGGRRLLVAALWFPLVVLSLIVLIDQLNEPPSVALNFETLGMIFGVPAYIAFAILEMRLMRDKPEQRVLNRIWLGPLVFMLFYAVNWMLFRLAGGLSGQPMKGAMMIEWLAYVPTLLIFGYVVSGLTVALYRIFF</sequence>
<gene>
    <name evidence="2" type="ORF">DEU51_105187</name>
</gene>
<evidence type="ECO:0000313" key="2">
    <source>
        <dbReference type="EMBL" id="RDL21476.1"/>
    </source>
</evidence>
<accession>A0A370SNZ9</accession>
<keyword evidence="1" id="KW-1133">Transmembrane helix</keyword>
<evidence type="ECO:0000256" key="1">
    <source>
        <dbReference type="SAM" id="Phobius"/>
    </source>
</evidence>
<keyword evidence="1" id="KW-0472">Membrane</keyword>
<protein>
    <submittedName>
        <fullName evidence="2">Uncharacterized protein</fullName>
    </submittedName>
</protein>
<feature type="transmembrane region" description="Helical" evidence="1">
    <location>
        <begin position="86"/>
        <end position="103"/>
    </location>
</feature>
<feature type="transmembrane region" description="Helical" evidence="1">
    <location>
        <begin position="20"/>
        <end position="41"/>
    </location>
</feature>
<feature type="transmembrane region" description="Helical" evidence="1">
    <location>
        <begin position="123"/>
        <end position="148"/>
    </location>
</feature>
<feature type="transmembrane region" description="Helical" evidence="1">
    <location>
        <begin position="53"/>
        <end position="74"/>
    </location>
</feature>